<dbReference type="InterPro" id="IPR026634">
    <property type="entry name" value="TPST-like"/>
</dbReference>
<dbReference type="Pfam" id="PF14559">
    <property type="entry name" value="TPR_19"/>
    <property type="match status" value="1"/>
</dbReference>
<organism evidence="2 3">
    <name type="scientific">Novosphingobium clariflavum</name>
    <dbReference type="NCBI Taxonomy" id="2029884"/>
    <lineage>
        <taxon>Bacteria</taxon>
        <taxon>Pseudomonadati</taxon>
        <taxon>Pseudomonadota</taxon>
        <taxon>Alphaproteobacteria</taxon>
        <taxon>Sphingomonadales</taxon>
        <taxon>Sphingomonadaceae</taxon>
        <taxon>Novosphingobium</taxon>
    </lineage>
</organism>
<dbReference type="EMBL" id="JBHLTM010000038">
    <property type="protein sequence ID" value="MFC0685108.1"/>
    <property type="molecule type" value="Genomic_DNA"/>
</dbReference>
<evidence type="ECO:0000313" key="3">
    <source>
        <dbReference type="Proteomes" id="UP001589858"/>
    </source>
</evidence>
<sequence length="581" mass="63958">MAADLQTISAAREALSSGDVARAEALALAARTEPALALDAIEVLALAAKARGAGERYENLLREAAVLAPERTWPRNDLAEWLHETGRLRDAEAVLRRTIADQPGNPDALMRLGNMLSEREELVEGAEHLEAAIRIVGPHPQLLADLGRNLLRQGRLEEAGPLLAEAAHAMPDALPPLTWLAELEEQAGRFERACAVLSRAEALALRQGSDVTLQRVTLLSRTEEWPMGLAMLEAETAPSGPALLLRGRLRDRAGRKTEAWDDFTAGKDALARAASRSYPARAVGELVRQWQDVFTADRFAGFLPAERRKGVPQPVFILGFPRSGTSLIEQVLASHSRVRAGGELPFGRELAELAHARTQGAFPRDPDGMSEALLDTLGTHLRDHYLARAERYGLLEKGADFFTDKLPLNALYLPLLQLAFPQSPVIVVRRDPRDVMVSAMSHDFTHGFACGYRLEDLALHYARMDALTEHWLEELPVPAHELRYERFVGDQEEETADLMAWLGLDAEPRQMAFHTLPRHAPTPGHAQVREPLNRRSIGRWKGYAKELAPVLPVLTEAIERGGYAAFDSPIASSGAQEPTIN</sequence>
<dbReference type="PANTHER" id="PTHR12788">
    <property type="entry name" value="PROTEIN-TYROSINE SULFOTRANSFERASE 2"/>
    <property type="match status" value="1"/>
</dbReference>
<evidence type="ECO:0000256" key="1">
    <source>
        <dbReference type="ARBA" id="ARBA00022679"/>
    </source>
</evidence>
<protein>
    <submittedName>
        <fullName evidence="2">Sulfotransferase</fullName>
    </submittedName>
</protein>
<reference evidence="2 3" key="1">
    <citation type="submission" date="2024-09" db="EMBL/GenBank/DDBJ databases">
        <authorList>
            <person name="Sun Q."/>
            <person name="Mori K."/>
        </authorList>
    </citation>
    <scope>NUCLEOTIDE SEQUENCE [LARGE SCALE GENOMIC DNA]</scope>
    <source>
        <strain evidence="2 3">CICC 11035S</strain>
    </source>
</reference>
<dbReference type="PANTHER" id="PTHR12788:SF10">
    <property type="entry name" value="PROTEIN-TYROSINE SULFOTRANSFERASE"/>
    <property type="match status" value="1"/>
</dbReference>
<dbReference type="InterPro" id="IPR027417">
    <property type="entry name" value="P-loop_NTPase"/>
</dbReference>
<gene>
    <name evidence="2" type="ORF">ACFFF8_10910</name>
</gene>
<comment type="caution">
    <text evidence="2">The sequence shown here is derived from an EMBL/GenBank/DDBJ whole genome shotgun (WGS) entry which is preliminary data.</text>
</comment>
<dbReference type="RefSeq" id="WP_267223344.1">
    <property type="nucleotide sequence ID" value="NZ_JAPCWC010000022.1"/>
</dbReference>
<name>A0ABV6SAL7_9SPHN</name>
<dbReference type="Proteomes" id="UP001589858">
    <property type="component" value="Unassembled WGS sequence"/>
</dbReference>
<proteinExistence type="predicted"/>
<keyword evidence="1" id="KW-0808">Transferase</keyword>
<keyword evidence="3" id="KW-1185">Reference proteome</keyword>
<dbReference type="SUPFAM" id="SSF48452">
    <property type="entry name" value="TPR-like"/>
    <property type="match status" value="1"/>
</dbReference>
<dbReference type="Pfam" id="PF13469">
    <property type="entry name" value="Sulfotransfer_3"/>
    <property type="match status" value="1"/>
</dbReference>
<accession>A0ABV6SAL7</accession>
<dbReference type="Gene3D" id="1.25.40.10">
    <property type="entry name" value="Tetratricopeptide repeat domain"/>
    <property type="match status" value="1"/>
</dbReference>
<evidence type="ECO:0000313" key="2">
    <source>
        <dbReference type="EMBL" id="MFC0685108.1"/>
    </source>
</evidence>
<dbReference type="SUPFAM" id="SSF52540">
    <property type="entry name" value="P-loop containing nucleoside triphosphate hydrolases"/>
    <property type="match status" value="1"/>
</dbReference>
<dbReference type="Gene3D" id="3.40.50.300">
    <property type="entry name" value="P-loop containing nucleotide triphosphate hydrolases"/>
    <property type="match status" value="1"/>
</dbReference>
<dbReference type="InterPro" id="IPR011990">
    <property type="entry name" value="TPR-like_helical_dom_sf"/>
</dbReference>